<protein>
    <recommendedName>
        <fullName evidence="3">Aminotransferase-like plant mobile domain-containing protein</fullName>
    </recommendedName>
</protein>
<dbReference type="AlphaFoldDB" id="A0A2N9GR91"/>
<evidence type="ECO:0000259" key="3">
    <source>
        <dbReference type="Pfam" id="PF10536"/>
    </source>
</evidence>
<dbReference type="Pfam" id="PF10536">
    <property type="entry name" value="PMD"/>
    <property type="match status" value="1"/>
</dbReference>
<organism evidence="4">
    <name type="scientific">Fagus sylvatica</name>
    <name type="common">Beechnut</name>
    <dbReference type="NCBI Taxonomy" id="28930"/>
    <lineage>
        <taxon>Eukaryota</taxon>
        <taxon>Viridiplantae</taxon>
        <taxon>Streptophyta</taxon>
        <taxon>Embryophyta</taxon>
        <taxon>Tracheophyta</taxon>
        <taxon>Spermatophyta</taxon>
        <taxon>Magnoliopsida</taxon>
        <taxon>eudicotyledons</taxon>
        <taxon>Gunneridae</taxon>
        <taxon>Pentapetalae</taxon>
        <taxon>rosids</taxon>
        <taxon>fabids</taxon>
        <taxon>Fagales</taxon>
        <taxon>Fagaceae</taxon>
        <taxon>Fagus</taxon>
    </lineage>
</organism>
<gene>
    <name evidence="4" type="ORF">FSB_LOCUS29895</name>
</gene>
<dbReference type="PANTHER" id="PTHR46033">
    <property type="entry name" value="PROTEIN MAIN-LIKE 2"/>
    <property type="match status" value="1"/>
</dbReference>
<dbReference type="GO" id="GO:0010073">
    <property type="term" value="P:meristem maintenance"/>
    <property type="evidence" value="ECO:0007669"/>
    <property type="project" value="InterPro"/>
</dbReference>
<feature type="region of interest" description="Disordered" evidence="2">
    <location>
        <begin position="1"/>
        <end position="20"/>
    </location>
</feature>
<sequence>MSHRGSSNRGHRRSSHLAEGKVVAYVQDSSPDTDDEYDVMENPCTRADPVVIENLRRFFNAKSDDIVEEVLPTSSPGITIGGNASPSGIPHRSSGASVDVPSARTSSKRPKATRTPPFANPMDLEFVMPGIRYPPQGGIRPRNVVSVPLVDTPLLTNLVNHPSTSVRRCEEPHSKGTGRGGWSDFHKLLANAHPEYRAFLVELGFGPFLSIPYMSLSHPLVRCWVERFFHHTGTFHISNCEMGVLPLDWSAILGIRFEGRVPPSERISGREALAILGLNDPAALQGTTSIVLRVKYLKKLLEEEKNKPPNELRYRQWAAYFIFSCFLGDDKTTVPTPIVGMFRDVDALKEYDWGALTYGFYIRGLRRFSRRETSSFLGFWQFTVFWAFEHFPTFRPSRLRSAPVTVFPLARRWDSTQIERLTTRTLLEHRTEVDCIRNKDILFQPYTLTLIGRPELVRAFQLSRQRVWIRTTKSWELFVGERTVRQLSLEVVVPVDPPSLMTIEDYIPVTPRDAYLEGVDHFPDLIRIGVPYQEWFAQNSLGSLMALHEVEGGRVLGGVAQDSFQLQFSGEMQRLQAEVRRLQLELLVSDGRFTAAHAQWQEERATYMMNVQRLEDQLLSTGVSPVTRAETSDQGHTSTSSSTSFAGIPQDWFFAPRPLAP</sequence>
<accession>A0A2N9GR91</accession>
<feature type="compositionally biased region" description="Polar residues" evidence="2">
    <location>
        <begin position="632"/>
        <end position="644"/>
    </location>
</feature>
<feature type="region of interest" description="Disordered" evidence="2">
    <location>
        <begin position="73"/>
        <end position="120"/>
    </location>
</feature>
<evidence type="ECO:0000313" key="4">
    <source>
        <dbReference type="EMBL" id="SPD02013.1"/>
    </source>
</evidence>
<feature type="region of interest" description="Disordered" evidence="2">
    <location>
        <begin position="622"/>
        <end position="644"/>
    </location>
</feature>
<feature type="domain" description="Aminotransferase-like plant mobile" evidence="3">
    <location>
        <begin position="204"/>
        <end position="494"/>
    </location>
</feature>
<dbReference type="InterPro" id="IPR019557">
    <property type="entry name" value="AminoTfrase-like_pln_mobile"/>
</dbReference>
<reference evidence="4" key="1">
    <citation type="submission" date="2018-02" db="EMBL/GenBank/DDBJ databases">
        <authorList>
            <person name="Cohen D.B."/>
            <person name="Kent A.D."/>
        </authorList>
    </citation>
    <scope>NUCLEOTIDE SEQUENCE</scope>
</reference>
<name>A0A2N9GR91_FAGSY</name>
<evidence type="ECO:0000256" key="1">
    <source>
        <dbReference type="SAM" id="Coils"/>
    </source>
</evidence>
<dbReference type="InterPro" id="IPR044824">
    <property type="entry name" value="MAIN-like"/>
</dbReference>
<proteinExistence type="predicted"/>
<feature type="compositionally biased region" description="Polar residues" evidence="2">
    <location>
        <begin position="73"/>
        <end position="86"/>
    </location>
</feature>
<dbReference type="PANTHER" id="PTHR46033:SF8">
    <property type="entry name" value="PROTEIN MAINTENANCE OF MERISTEMS-LIKE"/>
    <property type="match status" value="1"/>
</dbReference>
<dbReference type="EMBL" id="OIVN01002252">
    <property type="protein sequence ID" value="SPD02013.1"/>
    <property type="molecule type" value="Genomic_DNA"/>
</dbReference>
<evidence type="ECO:0000256" key="2">
    <source>
        <dbReference type="SAM" id="MobiDB-lite"/>
    </source>
</evidence>
<keyword evidence="1" id="KW-0175">Coiled coil</keyword>
<feature type="coiled-coil region" evidence="1">
    <location>
        <begin position="565"/>
        <end position="617"/>
    </location>
</feature>